<accession>A0AC34GT31</accession>
<evidence type="ECO:0000313" key="1">
    <source>
        <dbReference type="Proteomes" id="UP000887579"/>
    </source>
</evidence>
<proteinExistence type="predicted"/>
<reference evidence="2" key="1">
    <citation type="submission" date="2022-11" db="UniProtKB">
        <authorList>
            <consortium name="WormBaseParasite"/>
        </authorList>
    </citation>
    <scope>IDENTIFICATION</scope>
</reference>
<protein>
    <submittedName>
        <fullName evidence="2">Ovule protein</fullName>
    </submittedName>
</protein>
<evidence type="ECO:0000313" key="2">
    <source>
        <dbReference type="WBParaSite" id="ES5_v2.g7952.t1"/>
    </source>
</evidence>
<dbReference type="WBParaSite" id="ES5_v2.g7952.t1">
    <property type="protein sequence ID" value="ES5_v2.g7952.t1"/>
    <property type="gene ID" value="ES5_v2.g7952"/>
</dbReference>
<name>A0AC34GT31_9BILA</name>
<sequence>MFEICYQSSDLPYGFRIVLIFVFKFFVLHSFLFFKKILKLIKCHKNKRGTNSSFTFKKDVSQIFKVPFQLVGTPPFFNFSVLR</sequence>
<organism evidence="1 2">
    <name type="scientific">Panagrolaimus sp. ES5</name>
    <dbReference type="NCBI Taxonomy" id="591445"/>
    <lineage>
        <taxon>Eukaryota</taxon>
        <taxon>Metazoa</taxon>
        <taxon>Ecdysozoa</taxon>
        <taxon>Nematoda</taxon>
        <taxon>Chromadorea</taxon>
        <taxon>Rhabditida</taxon>
        <taxon>Tylenchina</taxon>
        <taxon>Panagrolaimomorpha</taxon>
        <taxon>Panagrolaimoidea</taxon>
        <taxon>Panagrolaimidae</taxon>
        <taxon>Panagrolaimus</taxon>
    </lineage>
</organism>
<dbReference type="Proteomes" id="UP000887579">
    <property type="component" value="Unplaced"/>
</dbReference>